<feature type="domain" description="VWFA" evidence="9">
    <location>
        <begin position="176"/>
        <end position="359"/>
    </location>
</feature>
<dbReference type="InterPro" id="IPR002035">
    <property type="entry name" value="VWF_A"/>
</dbReference>
<feature type="non-terminal residue" evidence="10">
    <location>
        <position position="1"/>
    </location>
</feature>
<dbReference type="InterPro" id="IPR008160">
    <property type="entry name" value="Collagen"/>
</dbReference>
<dbReference type="PANTHER" id="PTHR24020:SF87">
    <property type="entry name" value="COLLAGEN ALPHA-1(VI) CHAIN-LIKE"/>
    <property type="match status" value="1"/>
</dbReference>
<sequence>MLGGRKTKDTQRKIIGRHLEHVWVGIKGAVSLHSMAGVGWKRTELGGEEWRNSSSTHNPQASVPDAIIIYSLGIGTSPLGDRGLPGSPGPAGPLGIGIMGPKGEPGFQGLPGPRGLNGVGIPGEKGDRGYAGEQGKKGDRGEIGEIGSPGQPVNEIIKLIRKMCGCGVKCIESPLELVFVIDSSESVGPENFDIMKDFVNALIDRVSVSRAGTRVGVVLYSHIHITVVSLQQHSNQEDVKAAVRKMPYLGEGTYTGSAIKAANQIFEVSRPGVRKVAIVITDGQADERDAVKLEVAVREAHAINIEMFVIGILNKSDPEFINFQREMHIIASDPDDEHVYLIDDFMTLPALESKLLSRICRTEDGDLLSPFHDSLLPPGVTASPDIHFVTQDNVDENNKEEGDSQEIYIYRINELTHIHVVLPLQLKQLFPKSTEDLCQLK</sequence>
<name>A0A8X7XBD9_POLSE</name>
<evidence type="ECO:0000313" key="11">
    <source>
        <dbReference type="Proteomes" id="UP000886611"/>
    </source>
</evidence>
<dbReference type="GO" id="GO:0005581">
    <property type="term" value="C:collagen trimer"/>
    <property type="evidence" value="ECO:0007669"/>
    <property type="project" value="UniProtKB-KW"/>
</dbReference>
<keyword evidence="4" id="KW-0732">Signal</keyword>
<dbReference type="Gene3D" id="3.40.50.410">
    <property type="entry name" value="von Willebrand factor, type A domain"/>
    <property type="match status" value="1"/>
</dbReference>
<keyword evidence="3" id="KW-0272">Extracellular matrix</keyword>
<dbReference type="CDD" id="cd01472">
    <property type="entry name" value="vWA_collagen"/>
    <property type="match status" value="1"/>
</dbReference>
<dbReference type="InterPro" id="IPR036465">
    <property type="entry name" value="vWFA_dom_sf"/>
</dbReference>
<proteinExistence type="predicted"/>
<comment type="caution">
    <text evidence="10">The sequence shown here is derived from an EMBL/GenBank/DDBJ whole genome shotgun (WGS) entry which is preliminary data.</text>
</comment>
<dbReference type="PANTHER" id="PTHR24020">
    <property type="entry name" value="COLLAGEN ALPHA"/>
    <property type="match status" value="1"/>
</dbReference>
<dbReference type="AlphaFoldDB" id="A0A8X7XBD9"/>
<gene>
    <name evidence="10" type="primary">Col28a1_1</name>
    <name evidence="10" type="ORF">GTO96_0009570</name>
</gene>
<dbReference type="Pfam" id="PF00092">
    <property type="entry name" value="VWA"/>
    <property type="match status" value="1"/>
</dbReference>
<feature type="compositionally biased region" description="Basic and acidic residues" evidence="8">
    <location>
        <begin position="124"/>
        <end position="143"/>
    </location>
</feature>
<dbReference type="GO" id="GO:0007155">
    <property type="term" value="P:cell adhesion"/>
    <property type="evidence" value="ECO:0007669"/>
    <property type="project" value="UniProtKB-KW"/>
</dbReference>
<keyword evidence="2" id="KW-0964">Secreted</keyword>
<keyword evidence="11" id="KW-1185">Reference proteome</keyword>
<dbReference type="Pfam" id="PF01391">
    <property type="entry name" value="Collagen"/>
    <property type="match status" value="1"/>
</dbReference>
<evidence type="ECO:0000313" key="10">
    <source>
        <dbReference type="EMBL" id="KAG2464843.1"/>
    </source>
</evidence>
<accession>A0A8X7XBD9</accession>
<evidence type="ECO:0000256" key="4">
    <source>
        <dbReference type="ARBA" id="ARBA00022729"/>
    </source>
</evidence>
<evidence type="ECO:0000256" key="8">
    <source>
        <dbReference type="SAM" id="MobiDB-lite"/>
    </source>
</evidence>
<dbReference type="FunFam" id="3.40.50.410:FF:000003">
    <property type="entry name" value="Collagen type VI alpha 3 chain"/>
    <property type="match status" value="1"/>
</dbReference>
<dbReference type="PRINTS" id="PR00453">
    <property type="entry name" value="VWFADOMAIN"/>
</dbReference>
<feature type="non-terminal residue" evidence="10">
    <location>
        <position position="441"/>
    </location>
</feature>
<comment type="subcellular location">
    <subcellularLocation>
        <location evidence="1">Secreted</location>
        <location evidence="1">Extracellular space</location>
        <location evidence="1">Extracellular matrix</location>
    </subcellularLocation>
</comment>
<evidence type="ECO:0000256" key="3">
    <source>
        <dbReference type="ARBA" id="ARBA00022530"/>
    </source>
</evidence>
<dbReference type="Proteomes" id="UP000886611">
    <property type="component" value="Unassembled WGS sequence"/>
</dbReference>
<dbReference type="SMART" id="SM00327">
    <property type="entry name" value="VWA"/>
    <property type="match status" value="1"/>
</dbReference>
<protein>
    <submittedName>
        <fullName evidence="10">COSA1 protein</fullName>
    </submittedName>
</protein>
<evidence type="ECO:0000256" key="2">
    <source>
        <dbReference type="ARBA" id="ARBA00022525"/>
    </source>
</evidence>
<organism evidence="10 11">
    <name type="scientific">Polypterus senegalus</name>
    <name type="common">Senegal bichir</name>
    <dbReference type="NCBI Taxonomy" id="55291"/>
    <lineage>
        <taxon>Eukaryota</taxon>
        <taxon>Metazoa</taxon>
        <taxon>Chordata</taxon>
        <taxon>Craniata</taxon>
        <taxon>Vertebrata</taxon>
        <taxon>Euteleostomi</taxon>
        <taxon>Actinopterygii</taxon>
        <taxon>Polypteriformes</taxon>
        <taxon>Polypteridae</taxon>
        <taxon>Polypterus</taxon>
    </lineage>
</organism>
<keyword evidence="6" id="KW-0130">Cell adhesion</keyword>
<dbReference type="SUPFAM" id="SSF53300">
    <property type="entry name" value="vWA-like"/>
    <property type="match status" value="1"/>
</dbReference>
<dbReference type="PROSITE" id="PS50234">
    <property type="entry name" value="VWFA"/>
    <property type="match status" value="1"/>
</dbReference>
<evidence type="ECO:0000256" key="6">
    <source>
        <dbReference type="ARBA" id="ARBA00022889"/>
    </source>
</evidence>
<keyword evidence="7" id="KW-0176">Collagen</keyword>
<dbReference type="EMBL" id="JAATIS010002524">
    <property type="protein sequence ID" value="KAG2464843.1"/>
    <property type="molecule type" value="Genomic_DNA"/>
</dbReference>
<reference evidence="10 11" key="1">
    <citation type="journal article" date="2021" name="Cell">
        <title>Tracing the genetic footprints of vertebrate landing in non-teleost ray-finned fishes.</title>
        <authorList>
            <person name="Bi X."/>
            <person name="Wang K."/>
            <person name="Yang L."/>
            <person name="Pan H."/>
            <person name="Jiang H."/>
            <person name="Wei Q."/>
            <person name="Fang M."/>
            <person name="Yu H."/>
            <person name="Zhu C."/>
            <person name="Cai Y."/>
            <person name="He Y."/>
            <person name="Gan X."/>
            <person name="Zeng H."/>
            <person name="Yu D."/>
            <person name="Zhu Y."/>
            <person name="Jiang H."/>
            <person name="Qiu Q."/>
            <person name="Yang H."/>
            <person name="Zhang Y.E."/>
            <person name="Wang W."/>
            <person name="Zhu M."/>
            <person name="He S."/>
            <person name="Zhang G."/>
        </authorList>
    </citation>
    <scope>NUCLEOTIDE SEQUENCE [LARGE SCALE GENOMIC DNA]</scope>
    <source>
        <strain evidence="10">Bchr_013</strain>
    </source>
</reference>
<evidence type="ECO:0000259" key="9">
    <source>
        <dbReference type="PROSITE" id="PS50234"/>
    </source>
</evidence>
<evidence type="ECO:0000256" key="5">
    <source>
        <dbReference type="ARBA" id="ARBA00022737"/>
    </source>
</evidence>
<keyword evidence="5" id="KW-0677">Repeat</keyword>
<feature type="region of interest" description="Disordered" evidence="8">
    <location>
        <begin position="122"/>
        <end position="147"/>
    </location>
</feature>
<evidence type="ECO:0000256" key="1">
    <source>
        <dbReference type="ARBA" id="ARBA00004498"/>
    </source>
</evidence>
<evidence type="ECO:0000256" key="7">
    <source>
        <dbReference type="ARBA" id="ARBA00023119"/>
    </source>
</evidence>
<dbReference type="InterPro" id="IPR050525">
    <property type="entry name" value="ECM_Assembly_Org"/>
</dbReference>